<protein>
    <submittedName>
        <fullName evidence="1">Uncharacterized protein</fullName>
    </submittedName>
</protein>
<evidence type="ECO:0000313" key="2">
    <source>
        <dbReference type="Proteomes" id="UP000215335"/>
    </source>
</evidence>
<reference evidence="1 2" key="1">
    <citation type="journal article" date="2017" name="Curr. Biol.">
        <title>The Evolution of Venom by Co-option of Single-Copy Genes.</title>
        <authorList>
            <person name="Martinson E.O."/>
            <person name="Mrinalini"/>
            <person name="Kelkar Y.D."/>
            <person name="Chang C.H."/>
            <person name="Werren J.H."/>
        </authorList>
    </citation>
    <scope>NUCLEOTIDE SEQUENCE [LARGE SCALE GENOMIC DNA]</scope>
    <source>
        <strain evidence="1 2">Alberta</strain>
        <tissue evidence="1">Whole body</tissue>
    </source>
</reference>
<sequence>MDACSRPHSYLLLDLKQDKPDDFRFRTCVFPDDKLQYTYVPCRGKSTRR</sequence>
<organism evidence="1 2">
    <name type="scientific">Trichomalopsis sarcophagae</name>
    <dbReference type="NCBI Taxonomy" id="543379"/>
    <lineage>
        <taxon>Eukaryota</taxon>
        <taxon>Metazoa</taxon>
        <taxon>Ecdysozoa</taxon>
        <taxon>Arthropoda</taxon>
        <taxon>Hexapoda</taxon>
        <taxon>Insecta</taxon>
        <taxon>Pterygota</taxon>
        <taxon>Neoptera</taxon>
        <taxon>Endopterygota</taxon>
        <taxon>Hymenoptera</taxon>
        <taxon>Apocrita</taxon>
        <taxon>Proctotrupomorpha</taxon>
        <taxon>Chalcidoidea</taxon>
        <taxon>Pteromalidae</taxon>
        <taxon>Pteromalinae</taxon>
        <taxon>Trichomalopsis</taxon>
    </lineage>
</organism>
<dbReference type="EMBL" id="NNAY01002713">
    <property type="protein sequence ID" value="OXU20717.1"/>
    <property type="molecule type" value="Genomic_DNA"/>
</dbReference>
<evidence type="ECO:0000313" key="1">
    <source>
        <dbReference type="EMBL" id="OXU20717.1"/>
    </source>
</evidence>
<keyword evidence="2" id="KW-1185">Reference proteome</keyword>
<accession>A0A232EQX3</accession>
<gene>
    <name evidence="1" type="ORF">TSAR_014692</name>
</gene>
<comment type="caution">
    <text evidence="1">The sequence shown here is derived from an EMBL/GenBank/DDBJ whole genome shotgun (WGS) entry which is preliminary data.</text>
</comment>
<proteinExistence type="predicted"/>
<dbReference type="AlphaFoldDB" id="A0A232EQX3"/>
<dbReference type="Proteomes" id="UP000215335">
    <property type="component" value="Unassembled WGS sequence"/>
</dbReference>
<name>A0A232EQX3_9HYME</name>